<feature type="region of interest" description="Disordered" evidence="1">
    <location>
        <begin position="144"/>
        <end position="165"/>
    </location>
</feature>
<accession>A0A8S5PRG9</accession>
<protein>
    <submittedName>
        <fullName evidence="2">Uncharacterized protein</fullName>
    </submittedName>
</protein>
<evidence type="ECO:0000313" key="2">
    <source>
        <dbReference type="EMBL" id="DAE09101.1"/>
    </source>
</evidence>
<name>A0A8S5PRG9_9CAUD</name>
<dbReference type="EMBL" id="BK015482">
    <property type="protein sequence ID" value="DAE09101.1"/>
    <property type="molecule type" value="Genomic_DNA"/>
</dbReference>
<organism evidence="2">
    <name type="scientific">Myoviridae sp. ctEg02</name>
    <dbReference type="NCBI Taxonomy" id="2825061"/>
    <lineage>
        <taxon>Viruses</taxon>
        <taxon>Duplodnaviria</taxon>
        <taxon>Heunggongvirae</taxon>
        <taxon>Uroviricota</taxon>
        <taxon>Caudoviricetes</taxon>
    </lineage>
</organism>
<proteinExistence type="predicted"/>
<reference evidence="2" key="1">
    <citation type="journal article" date="2021" name="Proc. Natl. Acad. Sci. U.S.A.">
        <title>A Catalog of Tens of Thousands of Viruses from Human Metagenomes Reveals Hidden Associations with Chronic Diseases.</title>
        <authorList>
            <person name="Tisza M.J."/>
            <person name="Buck C.B."/>
        </authorList>
    </citation>
    <scope>NUCLEOTIDE SEQUENCE</scope>
    <source>
        <strain evidence="2">CtEg02</strain>
    </source>
</reference>
<evidence type="ECO:0000256" key="1">
    <source>
        <dbReference type="SAM" id="MobiDB-lite"/>
    </source>
</evidence>
<sequence length="165" mass="17859">MLNEKIIAIDKGRDAGKTFKVKEMPVTKLEKWAARALLAVFGSEMPADIRTLSASSNTAALLSAGLRGLSGLRWEQAEPLYDELLGQIYRVPNPGKPDDAIRLTPQNLDAHVEDVGTIYRLRWEAIAVCLDFLHGGEGLTSRLSQILNPSGSGTTQTSPDASASR</sequence>